<evidence type="ECO:0000313" key="3">
    <source>
        <dbReference type="Proteomes" id="UP000735302"/>
    </source>
</evidence>
<comment type="caution">
    <text evidence="2">The sequence shown here is derived from an EMBL/GenBank/DDBJ whole genome shotgun (WGS) entry which is preliminary data.</text>
</comment>
<dbReference type="Proteomes" id="UP000735302">
    <property type="component" value="Unassembled WGS sequence"/>
</dbReference>
<proteinExistence type="predicted"/>
<evidence type="ECO:0000313" key="2">
    <source>
        <dbReference type="EMBL" id="GFO18538.1"/>
    </source>
</evidence>
<accession>A0AAV4BIA7</accession>
<feature type="region of interest" description="Disordered" evidence="1">
    <location>
        <begin position="67"/>
        <end position="89"/>
    </location>
</feature>
<gene>
    <name evidence="2" type="ORF">PoB_004504300</name>
</gene>
<evidence type="ECO:0000256" key="1">
    <source>
        <dbReference type="SAM" id="MobiDB-lite"/>
    </source>
</evidence>
<sequence length="115" mass="13419">MYRAGEGKVQQLIKKNVLHRCRQPGLSLSPCRARLTPFRVNQDGHRNRYRDRQHLAPHCDRSYALIYPGSDNSDYSRPQTRKNRRENSFLDSYEITKKVNGEFHMQVLAASATED</sequence>
<name>A0AAV4BIA7_9GAST</name>
<protein>
    <submittedName>
        <fullName evidence="2">Uncharacterized protein</fullName>
    </submittedName>
</protein>
<reference evidence="2 3" key="1">
    <citation type="journal article" date="2021" name="Elife">
        <title>Chloroplast acquisition without the gene transfer in kleptoplastic sea slugs, Plakobranchus ocellatus.</title>
        <authorList>
            <person name="Maeda T."/>
            <person name="Takahashi S."/>
            <person name="Yoshida T."/>
            <person name="Shimamura S."/>
            <person name="Takaki Y."/>
            <person name="Nagai Y."/>
            <person name="Toyoda A."/>
            <person name="Suzuki Y."/>
            <person name="Arimoto A."/>
            <person name="Ishii H."/>
            <person name="Satoh N."/>
            <person name="Nishiyama T."/>
            <person name="Hasebe M."/>
            <person name="Maruyama T."/>
            <person name="Minagawa J."/>
            <person name="Obokata J."/>
            <person name="Shigenobu S."/>
        </authorList>
    </citation>
    <scope>NUCLEOTIDE SEQUENCE [LARGE SCALE GENOMIC DNA]</scope>
</reference>
<dbReference type="EMBL" id="BLXT01004960">
    <property type="protein sequence ID" value="GFO18538.1"/>
    <property type="molecule type" value="Genomic_DNA"/>
</dbReference>
<dbReference type="AlphaFoldDB" id="A0AAV4BIA7"/>
<organism evidence="2 3">
    <name type="scientific">Plakobranchus ocellatus</name>
    <dbReference type="NCBI Taxonomy" id="259542"/>
    <lineage>
        <taxon>Eukaryota</taxon>
        <taxon>Metazoa</taxon>
        <taxon>Spiralia</taxon>
        <taxon>Lophotrochozoa</taxon>
        <taxon>Mollusca</taxon>
        <taxon>Gastropoda</taxon>
        <taxon>Heterobranchia</taxon>
        <taxon>Euthyneura</taxon>
        <taxon>Panpulmonata</taxon>
        <taxon>Sacoglossa</taxon>
        <taxon>Placobranchoidea</taxon>
        <taxon>Plakobranchidae</taxon>
        <taxon>Plakobranchus</taxon>
    </lineage>
</organism>
<keyword evidence="3" id="KW-1185">Reference proteome</keyword>